<dbReference type="GO" id="GO:0007166">
    <property type="term" value="P:cell surface receptor signaling pathway"/>
    <property type="evidence" value="ECO:0007669"/>
    <property type="project" value="InterPro"/>
</dbReference>
<dbReference type="InterPro" id="IPR017981">
    <property type="entry name" value="GPCR_2-like_7TM"/>
</dbReference>
<feature type="transmembrane region" description="Helical" evidence="5">
    <location>
        <begin position="173"/>
        <end position="192"/>
    </location>
</feature>
<dbReference type="Proteomes" id="UP001152798">
    <property type="component" value="Chromosome 3"/>
</dbReference>
<dbReference type="OrthoDB" id="6134459at2759"/>
<evidence type="ECO:0000256" key="4">
    <source>
        <dbReference type="ARBA" id="ARBA00023136"/>
    </source>
</evidence>
<gene>
    <name evidence="7" type="ORF">NEZAVI_LOCUS5281</name>
</gene>
<name>A0A9P0H4K6_NEZVI</name>
<sequence>MFSLFQDKELCLSISFSLQYLHLAAILWLSSLCVESQVVKRETAPQPHKMCFKFLFSCFVCWGLPALAVSAAYAVTDTDHLSHMYKVNCWFSENKIYLLTYSFPALSLLSGSACALIRSRVSLEYRLRMEADIKSRTRMSTSGRLELSLYARFVALLTILDICGALHMATNAYFFWVAYNVLHAIQGVLMALSATCNSQVCIDTNLTNYVFICVHWVYIHLNRTSRIA</sequence>
<keyword evidence="3 5" id="KW-1133">Transmembrane helix</keyword>
<evidence type="ECO:0000256" key="1">
    <source>
        <dbReference type="ARBA" id="ARBA00004141"/>
    </source>
</evidence>
<dbReference type="AlphaFoldDB" id="A0A9P0H4K6"/>
<dbReference type="PANTHER" id="PTHR45902:SF2">
    <property type="entry name" value="G-PROTEIN COUPLED RECEPTORS FAMILY 2 PROFILE 2 DOMAIN-CONTAINING PROTEIN"/>
    <property type="match status" value="1"/>
</dbReference>
<keyword evidence="8" id="KW-1185">Reference proteome</keyword>
<evidence type="ECO:0000313" key="7">
    <source>
        <dbReference type="EMBL" id="CAH1394920.1"/>
    </source>
</evidence>
<dbReference type="GO" id="GO:0004888">
    <property type="term" value="F:transmembrane signaling receptor activity"/>
    <property type="evidence" value="ECO:0007669"/>
    <property type="project" value="InterPro"/>
</dbReference>
<evidence type="ECO:0000313" key="8">
    <source>
        <dbReference type="Proteomes" id="UP001152798"/>
    </source>
</evidence>
<evidence type="ECO:0000256" key="5">
    <source>
        <dbReference type="SAM" id="Phobius"/>
    </source>
</evidence>
<evidence type="ECO:0000256" key="2">
    <source>
        <dbReference type="ARBA" id="ARBA00022692"/>
    </source>
</evidence>
<dbReference type="PROSITE" id="PS50261">
    <property type="entry name" value="G_PROTEIN_RECEP_F2_4"/>
    <property type="match status" value="1"/>
</dbReference>
<organism evidence="7 8">
    <name type="scientific">Nezara viridula</name>
    <name type="common">Southern green stink bug</name>
    <name type="synonym">Cimex viridulus</name>
    <dbReference type="NCBI Taxonomy" id="85310"/>
    <lineage>
        <taxon>Eukaryota</taxon>
        <taxon>Metazoa</taxon>
        <taxon>Ecdysozoa</taxon>
        <taxon>Arthropoda</taxon>
        <taxon>Hexapoda</taxon>
        <taxon>Insecta</taxon>
        <taxon>Pterygota</taxon>
        <taxon>Neoptera</taxon>
        <taxon>Paraneoptera</taxon>
        <taxon>Hemiptera</taxon>
        <taxon>Heteroptera</taxon>
        <taxon>Panheteroptera</taxon>
        <taxon>Pentatomomorpha</taxon>
        <taxon>Pentatomoidea</taxon>
        <taxon>Pentatomidae</taxon>
        <taxon>Pentatominae</taxon>
        <taxon>Nezara</taxon>
    </lineage>
</organism>
<dbReference type="GO" id="GO:0016020">
    <property type="term" value="C:membrane"/>
    <property type="evidence" value="ECO:0007669"/>
    <property type="project" value="UniProtKB-SubCell"/>
</dbReference>
<dbReference type="InterPro" id="IPR053231">
    <property type="entry name" value="GPCR_LN-TM7"/>
</dbReference>
<keyword evidence="2 5" id="KW-0812">Transmembrane</keyword>
<dbReference type="PANTHER" id="PTHR45902">
    <property type="entry name" value="LATROPHILIN RECEPTOR-LIKE PROTEIN A"/>
    <property type="match status" value="1"/>
</dbReference>
<proteinExistence type="predicted"/>
<dbReference type="Gene3D" id="1.20.1070.10">
    <property type="entry name" value="Rhodopsin 7-helix transmembrane proteins"/>
    <property type="match status" value="1"/>
</dbReference>
<reference evidence="7" key="1">
    <citation type="submission" date="2022-01" db="EMBL/GenBank/DDBJ databases">
        <authorList>
            <person name="King R."/>
        </authorList>
    </citation>
    <scope>NUCLEOTIDE SEQUENCE</scope>
</reference>
<dbReference type="EMBL" id="OV725079">
    <property type="protein sequence ID" value="CAH1394920.1"/>
    <property type="molecule type" value="Genomic_DNA"/>
</dbReference>
<feature type="transmembrane region" description="Helical" evidence="5">
    <location>
        <begin position="54"/>
        <end position="76"/>
    </location>
</feature>
<accession>A0A9P0H4K6</accession>
<protein>
    <recommendedName>
        <fullName evidence="6">G-protein coupled receptors family 2 profile 2 domain-containing protein</fullName>
    </recommendedName>
</protein>
<feature type="transmembrane region" description="Helical" evidence="5">
    <location>
        <begin position="149"/>
        <end position="167"/>
    </location>
</feature>
<keyword evidence="4 5" id="KW-0472">Membrane</keyword>
<feature type="transmembrane region" description="Helical" evidence="5">
    <location>
        <begin position="12"/>
        <end position="34"/>
    </location>
</feature>
<feature type="domain" description="G-protein coupled receptors family 2 profile 2" evidence="6">
    <location>
        <begin position="1"/>
        <end position="198"/>
    </location>
</feature>
<feature type="transmembrane region" description="Helical" evidence="5">
    <location>
        <begin position="96"/>
        <end position="117"/>
    </location>
</feature>
<comment type="subcellular location">
    <subcellularLocation>
        <location evidence="1">Membrane</location>
        <topology evidence="1">Multi-pass membrane protein</topology>
    </subcellularLocation>
</comment>
<evidence type="ECO:0000256" key="3">
    <source>
        <dbReference type="ARBA" id="ARBA00022989"/>
    </source>
</evidence>
<evidence type="ECO:0000259" key="6">
    <source>
        <dbReference type="PROSITE" id="PS50261"/>
    </source>
</evidence>